<dbReference type="GO" id="GO:0009279">
    <property type="term" value="C:cell outer membrane"/>
    <property type="evidence" value="ECO:0007669"/>
    <property type="project" value="UniProtKB-SubCell"/>
</dbReference>
<evidence type="ECO:0000259" key="12">
    <source>
        <dbReference type="Pfam" id="PF07715"/>
    </source>
</evidence>
<dbReference type="PROSITE" id="PS52016">
    <property type="entry name" value="TONB_DEPENDENT_REC_3"/>
    <property type="match status" value="1"/>
</dbReference>
<accession>A0A7K1YC32</accession>
<evidence type="ECO:0000256" key="10">
    <source>
        <dbReference type="SAM" id="SignalP"/>
    </source>
</evidence>
<reference evidence="13 14" key="1">
    <citation type="submission" date="2019-11" db="EMBL/GenBank/DDBJ databases">
        <title>Pedobacter sp. HMF7647 Genome sequencing and assembly.</title>
        <authorList>
            <person name="Kang H."/>
            <person name="Kim H."/>
            <person name="Joh K."/>
        </authorList>
    </citation>
    <scope>NUCLEOTIDE SEQUENCE [LARGE SCALE GENOMIC DNA]</scope>
    <source>
        <strain evidence="13 14">HMF7647</strain>
    </source>
</reference>
<evidence type="ECO:0000256" key="8">
    <source>
        <dbReference type="PROSITE-ProRule" id="PRU01360"/>
    </source>
</evidence>
<dbReference type="Proteomes" id="UP000466586">
    <property type="component" value="Unassembled WGS sequence"/>
</dbReference>
<evidence type="ECO:0000256" key="1">
    <source>
        <dbReference type="ARBA" id="ARBA00004571"/>
    </source>
</evidence>
<gene>
    <name evidence="13" type="ORF">GS399_11760</name>
</gene>
<dbReference type="InterPro" id="IPR000531">
    <property type="entry name" value="Beta-barrel_TonB"/>
</dbReference>
<evidence type="ECO:0000256" key="3">
    <source>
        <dbReference type="ARBA" id="ARBA00022452"/>
    </source>
</evidence>
<comment type="subcellular location">
    <subcellularLocation>
        <location evidence="1 8">Cell outer membrane</location>
        <topology evidence="1 8">Multi-pass membrane protein</topology>
    </subcellularLocation>
</comment>
<feature type="domain" description="TonB-dependent receptor plug" evidence="12">
    <location>
        <begin position="114"/>
        <end position="231"/>
    </location>
</feature>
<keyword evidence="4 8" id="KW-0812">Transmembrane</keyword>
<dbReference type="EMBL" id="WVHT01000005">
    <property type="protein sequence ID" value="MXV51649.1"/>
    <property type="molecule type" value="Genomic_DNA"/>
</dbReference>
<evidence type="ECO:0000313" key="13">
    <source>
        <dbReference type="EMBL" id="MXV51649.1"/>
    </source>
</evidence>
<evidence type="ECO:0000256" key="5">
    <source>
        <dbReference type="ARBA" id="ARBA00023077"/>
    </source>
</evidence>
<keyword evidence="7 8" id="KW-0998">Cell outer membrane</keyword>
<feature type="signal peptide" evidence="10">
    <location>
        <begin position="1"/>
        <end position="21"/>
    </location>
</feature>
<dbReference type="InterPro" id="IPR008969">
    <property type="entry name" value="CarboxyPept-like_regulatory"/>
</dbReference>
<name>A0A7K1YC32_9SPHI</name>
<dbReference type="Gene3D" id="2.60.40.1120">
    <property type="entry name" value="Carboxypeptidase-like, regulatory domain"/>
    <property type="match status" value="1"/>
</dbReference>
<dbReference type="Pfam" id="PF13715">
    <property type="entry name" value="CarbopepD_reg_2"/>
    <property type="match status" value="1"/>
</dbReference>
<dbReference type="Gene3D" id="2.170.130.10">
    <property type="entry name" value="TonB-dependent receptor, plug domain"/>
    <property type="match status" value="1"/>
</dbReference>
<dbReference type="InterPro" id="IPR023996">
    <property type="entry name" value="TonB-dep_OMP_SusC/RagA"/>
</dbReference>
<evidence type="ECO:0000256" key="6">
    <source>
        <dbReference type="ARBA" id="ARBA00023136"/>
    </source>
</evidence>
<dbReference type="NCBIfam" id="TIGR04056">
    <property type="entry name" value="OMP_RagA_SusC"/>
    <property type="match status" value="1"/>
</dbReference>
<dbReference type="SUPFAM" id="SSF49464">
    <property type="entry name" value="Carboxypeptidase regulatory domain-like"/>
    <property type="match status" value="1"/>
</dbReference>
<evidence type="ECO:0000256" key="9">
    <source>
        <dbReference type="RuleBase" id="RU003357"/>
    </source>
</evidence>
<dbReference type="InterPro" id="IPR039426">
    <property type="entry name" value="TonB-dep_rcpt-like"/>
</dbReference>
<organism evidence="13 14">
    <name type="scientific">Hufsiella arboris</name>
    <dbReference type="NCBI Taxonomy" id="2695275"/>
    <lineage>
        <taxon>Bacteria</taxon>
        <taxon>Pseudomonadati</taxon>
        <taxon>Bacteroidota</taxon>
        <taxon>Sphingobacteriia</taxon>
        <taxon>Sphingobacteriales</taxon>
        <taxon>Sphingobacteriaceae</taxon>
        <taxon>Hufsiella</taxon>
    </lineage>
</organism>
<keyword evidence="14" id="KW-1185">Reference proteome</keyword>
<dbReference type="InterPro" id="IPR036942">
    <property type="entry name" value="Beta-barrel_TonB_sf"/>
</dbReference>
<keyword evidence="5 9" id="KW-0798">TonB box</keyword>
<dbReference type="InterPro" id="IPR012910">
    <property type="entry name" value="Plug_dom"/>
</dbReference>
<protein>
    <submittedName>
        <fullName evidence="13">SusC/RagA family TonB-linked outer membrane protein</fullName>
    </submittedName>
</protein>
<feature type="chain" id="PRO_5029505586" evidence="10">
    <location>
        <begin position="22"/>
        <end position="1032"/>
    </location>
</feature>
<evidence type="ECO:0000256" key="2">
    <source>
        <dbReference type="ARBA" id="ARBA00022448"/>
    </source>
</evidence>
<keyword evidence="6 8" id="KW-0472">Membrane</keyword>
<dbReference type="Gene3D" id="2.40.170.20">
    <property type="entry name" value="TonB-dependent receptor, beta-barrel domain"/>
    <property type="match status" value="1"/>
</dbReference>
<keyword evidence="10" id="KW-0732">Signal</keyword>
<comment type="caution">
    <text evidence="13">The sequence shown here is derived from an EMBL/GenBank/DDBJ whole genome shotgun (WGS) entry which is preliminary data.</text>
</comment>
<keyword evidence="3 8" id="KW-1134">Transmembrane beta strand</keyword>
<sequence>MNRKLLGFILLSFVFSLQSFAQKAVRGKVSAADDGVALPGVSVTLKGTNKGTQTGPEGDFTIEVPENSTLIFRSIGFETKEIDVKGPILNVSLKSESKQLSEVVVIGFGTQKRADLTGNVAQVKGADIADVPVANFTQAIQGRASGVMVEGQSGKVGGGIKLRIRGAGSISASNEPLYVVDGIPINTDVNTSGGVTGNALSDLNFDDVESFDILKDASAAAIYGSRGANGVVIITTKKGKSGKTNFSLDMQYGDNKPTNHREFFNAEQYVNYFLAAAENGAKYYWNRQNDLALNDEYTSEQEVVDDWVSAMKGRLRRYSGYSDYTTLQTNTDWESLAYNDKAHNATINLSASGGNEKSKFYTSGSYVKQDGILIGNNLERYTGRINFDNQASKIVSFGFNLGLSGSKTRRVQEDNEFSTPMQIVALSPITPVRNQNGDLYDTPTTTYYNPLIDYEDGSYYSRAFRNLGNAYAKIDFAKNLFFRSEFGVDLLNLNDDQYYGRLTQTGKSINGYGENNYLKSFNYNTNNYFNYHALLGSKHDIEGTLGMSYQHSRTDQNYVIGQDFPVDDLKKLASAGTITGGSSSTSEYAFLSYFLRGNYKFNDKYLLSVSGRVDGSSRFGNNNRYGFFPAVAAGWIMSNENFLKNNTTLSFLKLKGSYGLTGNADGIGNFPQLGLYTGAKYAKVSDLAPYQLANPDLKWEKSAQVDVGLEYGFINNRIYGEVDYYNKKTTDLLYSVPVPGTSGFSSIYTNIGSMKNYGVEFTLNTQNLVGKFRWSTSFNASYNRNEITKLDGINTIIPGNDGRYLNSLIVGEPIGVFYGPKYAGADPQNGDALYYKNDGSLTNDYNEAGDFVVGNPNPKWIGGMTNTFSYKGFELSVLLQGVSGNKIMNGAGGFMSANADWFDNQTVDQLNSWKKPGDVTEVPEARWNWSGSIPNGLGASNRYISDGSYLRFKTVNLGYSLPKSVASKLHVDRVRLYFVGQNLFTITNYDGWDPEVNTDYRVTGTNANRNQGSDFYSAPQIKSFTFGINLGF</sequence>
<dbReference type="InterPro" id="IPR037066">
    <property type="entry name" value="Plug_dom_sf"/>
</dbReference>
<dbReference type="InterPro" id="IPR023997">
    <property type="entry name" value="TonB-dep_OMP_SusC/RagA_CS"/>
</dbReference>
<evidence type="ECO:0000259" key="11">
    <source>
        <dbReference type="Pfam" id="PF00593"/>
    </source>
</evidence>
<evidence type="ECO:0000256" key="7">
    <source>
        <dbReference type="ARBA" id="ARBA00023237"/>
    </source>
</evidence>
<feature type="domain" description="TonB-dependent receptor-like beta-barrel" evidence="11">
    <location>
        <begin position="435"/>
        <end position="983"/>
    </location>
</feature>
<dbReference type="RefSeq" id="WP_160844833.1">
    <property type="nucleotide sequence ID" value="NZ_WVHT01000005.1"/>
</dbReference>
<dbReference type="Pfam" id="PF00593">
    <property type="entry name" value="TonB_dep_Rec_b-barrel"/>
    <property type="match status" value="1"/>
</dbReference>
<dbReference type="SUPFAM" id="SSF56935">
    <property type="entry name" value="Porins"/>
    <property type="match status" value="1"/>
</dbReference>
<evidence type="ECO:0000256" key="4">
    <source>
        <dbReference type="ARBA" id="ARBA00022692"/>
    </source>
</evidence>
<keyword evidence="2 8" id="KW-0813">Transport</keyword>
<dbReference type="Pfam" id="PF07715">
    <property type="entry name" value="Plug"/>
    <property type="match status" value="1"/>
</dbReference>
<dbReference type="AlphaFoldDB" id="A0A7K1YC32"/>
<dbReference type="NCBIfam" id="TIGR04057">
    <property type="entry name" value="SusC_RagA_signa"/>
    <property type="match status" value="1"/>
</dbReference>
<comment type="similarity">
    <text evidence="8 9">Belongs to the TonB-dependent receptor family.</text>
</comment>
<proteinExistence type="inferred from homology"/>
<evidence type="ECO:0000313" key="14">
    <source>
        <dbReference type="Proteomes" id="UP000466586"/>
    </source>
</evidence>